<dbReference type="InterPro" id="IPR029055">
    <property type="entry name" value="Ntn_hydrolases_N"/>
</dbReference>
<proteinExistence type="inferred from homology"/>
<accession>A0A7I8W0H1</accession>
<dbReference type="GO" id="GO:0005737">
    <property type="term" value="C:cytoplasm"/>
    <property type="evidence" value="ECO:0007669"/>
    <property type="project" value="UniProtKB-SubCell"/>
</dbReference>
<evidence type="ECO:0000256" key="4">
    <source>
        <dbReference type="RuleBase" id="RU004203"/>
    </source>
</evidence>
<dbReference type="EMBL" id="CAJFCJ010000014">
    <property type="protein sequence ID" value="CAD5121552.1"/>
    <property type="molecule type" value="Genomic_DNA"/>
</dbReference>
<organism evidence="5 6">
    <name type="scientific">Dimorphilus gyrociliatus</name>
    <dbReference type="NCBI Taxonomy" id="2664684"/>
    <lineage>
        <taxon>Eukaryota</taxon>
        <taxon>Metazoa</taxon>
        <taxon>Spiralia</taxon>
        <taxon>Lophotrochozoa</taxon>
        <taxon>Annelida</taxon>
        <taxon>Polychaeta</taxon>
        <taxon>Polychaeta incertae sedis</taxon>
        <taxon>Dinophilidae</taxon>
        <taxon>Dimorphilus</taxon>
    </lineage>
</organism>
<evidence type="ECO:0000313" key="5">
    <source>
        <dbReference type="EMBL" id="CAD5121552.1"/>
    </source>
</evidence>
<comment type="similarity">
    <text evidence="4">Belongs to the peptidase T1B family.</text>
</comment>
<evidence type="ECO:0000256" key="2">
    <source>
        <dbReference type="ARBA" id="ARBA00022942"/>
    </source>
</evidence>
<dbReference type="InterPro" id="IPR016050">
    <property type="entry name" value="Proteasome_bsu_CS"/>
</dbReference>
<comment type="subunit">
    <text evidence="4">Component of the proteasome complex.</text>
</comment>
<dbReference type="AlphaFoldDB" id="A0A7I8W0H1"/>
<dbReference type="Gene3D" id="3.60.20.10">
    <property type="entry name" value="Glutamine Phosphoribosylpyrophosphate, subunit 1, domain 1"/>
    <property type="match status" value="1"/>
</dbReference>
<dbReference type="PROSITE" id="PS00854">
    <property type="entry name" value="PROTEASOME_BETA_1"/>
    <property type="match status" value="1"/>
</dbReference>
<dbReference type="GO" id="GO:0019774">
    <property type="term" value="C:proteasome core complex, beta-subunit complex"/>
    <property type="evidence" value="ECO:0007669"/>
    <property type="project" value="InterPro"/>
</dbReference>
<reference evidence="5 6" key="1">
    <citation type="submission" date="2020-08" db="EMBL/GenBank/DDBJ databases">
        <authorList>
            <person name="Hejnol A."/>
        </authorList>
    </citation>
    <scope>NUCLEOTIDE SEQUENCE [LARGE SCALE GENOMIC DNA]</scope>
</reference>
<dbReference type="PANTHER" id="PTHR32194">
    <property type="entry name" value="METALLOPROTEASE TLDD"/>
    <property type="match status" value="1"/>
</dbReference>
<evidence type="ECO:0000256" key="3">
    <source>
        <dbReference type="ARBA" id="ARBA00023242"/>
    </source>
</evidence>
<dbReference type="Proteomes" id="UP000549394">
    <property type="component" value="Unassembled WGS sequence"/>
</dbReference>
<keyword evidence="3 4" id="KW-0539">Nucleus</keyword>
<dbReference type="FunFam" id="3.60.20.10:FF:000003">
    <property type="entry name" value="Proteasome subunit beta type-3"/>
    <property type="match status" value="1"/>
</dbReference>
<dbReference type="CDD" id="cd03759">
    <property type="entry name" value="proteasome_beta_type_3"/>
    <property type="match status" value="1"/>
</dbReference>
<dbReference type="PANTHER" id="PTHR32194:SF10">
    <property type="entry name" value="PROTEASOME SUBUNIT BETA TYPE-3"/>
    <property type="match status" value="1"/>
</dbReference>
<evidence type="ECO:0000313" key="6">
    <source>
        <dbReference type="Proteomes" id="UP000549394"/>
    </source>
</evidence>
<gene>
    <name evidence="5" type="ORF">DGYR_LOCUS9494</name>
</gene>
<comment type="subcellular location">
    <subcellularLocation>
        <location evidence="4">Cytoplasm</location>
    </subcellularLocation>
    <subcellularLocation>
        <location evidence="4">Nucleus</location>
    </subcellularLocation>
</comment>
<dbReference type="InterPro" id="IPR023333">
    <property type="entry name" value="Proteasome_suB-type"/>
</dbReference>
<name>A0A7I8W0H1_9ANNE</name>
<keyword evidence="2 4" id="KW-0647">Proteasome</keyword>
<keyword evidence="1 4" id="KW-0963">Cytoplasm</keyword>
<dbReference type="Pfam" id="PF00227">
    <property type="entry name" value="Proteasome"/>
    <property type="match status" value="1"/>
</dbReference>
<dbReference type="SUPFAM" id="SSF56235">
    <property type="entry name" value="N-terminal nucleophile aminohydrolases (Ntn hydrolases)"/>
    <property type="match status" value="1"/>
</dbReference>
<dbReference type="GO" id="GO:0005634">
    <property type="term" value="C:nucleus"/>
    <property type="evidence" value="ECO:0007669"/>
    <property type="project" value="UniProtKB-SubCell"/>
</dbReference>
<dbReference type="PROSITE" id="PS51476">
    <property type="entry name" value="PROTEASOME_BETA_2"/>
    <property type="match status" value="1"/>
</dbReference>
<evidence type="ECO:0000256" key="1">
    <source>
        <dbReference type="ARBA" id="ARBA00022490"/>
    </source>
</evidence>
<protein>
    <recommendedName>
        <fullName evidence="4">Proteasome subunit beta</fullName>
    </recommendedName>
</protein>
<keyword evidence="6" id="KW-1185">Reference proteome</keyword>
<comment type="function">
    <text evidence="4">Component of the proteasome, a multicatalytic proteinase complex which is characterized by its ability to cleave peptides with Arg, Phe, Tyr, Leu, and Glu adjacent to the leaving group at neutral or slightly basic pH. The proteasome has an ATP-dependent proteolytic activity.</text>
</comment>
<dbReference type="GO" id="GO:0043161">
    <property type="term" value="P:proteasome-mediated ubiquitin-dependent protein catabolic process"/>
    <property type="evidence" value="ECO:0007669"/>
    <property type="project" value="InterPro"/>
</dbReference>
<dbReference type="InterPro" id="IPR001353">
    <property type="entry name" value="Proteasome_sua/b"/>
</dbReference>
<comment type="caution">
    <text evidence="5">The sequence shown here is derived from an EMBL/GenBank/DDBJ whole genome shotgun (WGS) entry which is preliminary data.</text>
</comment>
<dbReference type="InterPro" id="IPR033811">
    <property type="entry name" value="Proteasome_beta_3"/>
</dbReference>
<sequence length="205" mass="22800">MSIMQYNGSAIIAMTGKDCVAIASDKRFGIQLQTVAMDFQKIFEIGPHLFIGLSGLATDVQTVAQRIQFRKNLYELRENRKVKPDTLMSMVSNLLYERRFGPYFVEPVIAGLNEKTGKPFIASADLIGCSVILEDFAVAGTCTEQMYGMCESLWVPDMSPDALFECISQALMNAVDRDCVSGWGGVVHVIEKDKVTTRHLKARMD</sequence>
<dbReference type="OrthoDB" id="204949at2759"/>